<evidence type="ECO:0000256" key="3">
    <source>
        <dbReference type="HAMAP-Rule" id="MF_01589"/>
    </source>
</evidence>
<dbReference type="InterPro" id="IPR041698">
    <property type="entry name" value="Methyltransf_25"/>
</dbReference>
<dbReference type="GO" id="GO:1904047">
    <property type="term" value="F:S-adenosyl-L-methionine binding"/>
    <property type="evidence" value="ECO:0007669"/>
    <property type="project" value="UniProtKB-UniRule"/>
</dbReference>
<dbReference type="InterPro" id="IPR029063">
    <property type="entry name" value="SAM-dependent_MTases_sf"/>
</dbReference>
<evidence type="ECO:0000256" key="2">
    <source>
        <dbReference type="ARBA" id="ARBA00022691"/>
    </source>
</evidence>
<evidence type="ECO:0000259" key="5">
    <source>
        <dbReference type="Pfam" id="PF13649"/>
    </source>
</evidence>
<dbReference type="AlphaFoldDB" id="A0A0X1KVX0"/>
<keyword evidence="2 3" id="KW-0949">S-adenosyl-L-methionine</keyword>
<dbReference type="Gene3D" id="3.40.50.150">
    <property type="entry name" value="Vaccinia Virus protein VP39"/>
    <property type="match status" value="1"/>
</dbReference>
<feature type="binding site" evidence="3 4">
    <location>
        <position position="43"/>
    </location>
    <ligand>
        <name>S-adenosyl-L-methionine</name>
        <dbReference type="ChEBI" id="CHEBI:59789"/>
    </ligand>
</feature>
<organism evidence="6">
    <name type="scientific">Vibrio cholerae (strain MO10)</name>
    <dbReference type="NCBI Taxonomy" id="345072"/>
    <lineage>
        <taxon>Bacteria</taxon>
        <taxon>Pseudomonadati</taxon>
        <taxon>Pseudomonadota</taxon>
        <taxon>Gammaproteobacteria</taxon>
        <taxon>Vibrionales</taxon>
        <taxon>Vibrionaceae</taxon>
        <taxon>Vibrio</taxon>
    </lineage>
</organism>
<dbReference type="HAMAP" id="MF_01589">
    <property type="entry name" value="Cx_SAM_synthase"/>
    <property type="match status" value="1"/>
</dbReference>
<dbReference type="InterPro" id="IPR005271">
    <property type="entry name" value="CmoA"/>
</dbReference>
<comment type="subunit">
    <text evidence="3">Homodimer.</text>
</comment>
<gene>
    <name evidence="3" type="primary">cmoA</name>
    <name evidence="6" type="ORF">VchoM_00437</name>
</gene>
<dbReference type="NCBIfam" id="NF011995">
    <property type="entry name" value="PRK15451.1"/>
    <property type="match status" value="1"/>
</dbReference>
<dbReference type="NCBIfam" id="TIGR00740">
    <property type="entry name" value="carboxy-S-adenosyl-L-methionine synthase CmoA"/>
    <property type="match status" value="1"/>
</dbReference>
<dbReference type="SUPFAM" id="SSF53335">
    <property type="entry name" value="S-adenosyl-L-methionine-dependent methyltransferases"/>
    <property type="match status" value="1"/>
</dbReference>
<reference evidence="6" key="2">
    <citation type="submission" date="2008-07" db="EMBL/GenBank/DDBJ databases">
        <authorList>
            <consortium name="Broad Institute Genome Sequencing Platform"/>
            <person name="Colwell R."/>
            <person name="Grim C.J."/>
            <person name="Young S."/>
            <person name="Jaffe D."/>
            <person name="Gnerre S."/>
            <person name="Berlin A."/>
            <person name="Heiman D."/>
            <person name="Hepburn T."/>
            <person name="Shea T."/>
            <person name="Sykes S."/>
            <person name="Alvarado L."/>
            <person name="Kodira C."/>
            <person name="Heidelberg J."/>
            <person name="Lander E."/>
            <person name="Galagan J."/>
            <person name="Nusbaum C."/>
            <person name="Birren B."/>
        </authorList>
    </citation>
    <scope>NUCLEOTIDE SEQUENCE [LARGE SCALE GENOMIC DNA]</scope>
    <source>
        <strain evidence="6">MO10</strain>
    </source>
</reference>
<proteinExistence type="inferred from homology"/>
<accession>A0A0X1KVX0</accession>
<dbReference type="SMR" id="A0A0X1KVX0"/>
<name>A0A0X1KVX0_VIBCO</name>
<keyword evidence="1 3" id="KW-0808">Transferase</keyword>
<dbReference type="CDD" id="cd02440">
    <property type="entry name" value="AdoMet_MTases"/>
    <property type="match status" value="1"/>
</dbReference>
<feature type="binding site" evidence="3 4">
    <location>
        <begin position="93"/>
        <end position="94"/>
    </location>
    <ligand>
        <name>S-adenosyl-L-methionine</name>
        <dbReference type="ChEBI" id="CHEBI:59789"/>
    </ligand>
</feature>
<evidence type="ECO:0000313" key="6">
    <source>
        <dbReference type="EMBL" id="EET22410.1"/>
    </source>
</evidence>
<reference evidence="6" key="1">
    <citation type="submission" date="2005-09" db="EMBL/GenBank/DDBJ databases">
        <title>Annotation of Vibrio cholerae MO10.</title>
        <authorList>
            <person name="Colwell R."/>
            <person name="Grim C.J."/>
            <person name="Young S."/>
            <person name="Jaffe D."/>
            <person name="Gnerre S."/>
            <person name="Berlin A."/>
            <person name="Heiman D."/>
            <person name="Hepburn T."/>
            <person name="Shea T."/>
            <person name="Sykes S."/>
            <person name="Yandava C."/>
            <person name="Alvarado L."/>
            <person name="Kodira C."/>
            <person name="Borodovsky M."/>
            <person name="Heidelberg J."/>
            <person name="Lander E."/>
            <person name="Galagan J."/>
            <person name="Nusbaum C."/>
            <person name="Birren B."/>
        </authorList>
    </citation>
    <scope>NUCLEOTIDE SEQUENCE [LARGE SCALE GENOMIC DNA]</scope>
    <source>
        <strain evidence="6">MO10</strain>
    </source>
</reference>
<feature type="binding site" evidence="3">
    <location>
        <position position="203"/>
    </location>
    <ligand>
        <name>S-adenosyl-L-methionine</name>
        <dbReference type="ChEBI" id="CHEBI:59789"/>
    </ligand>
</feature>
<sequence>MRSAMNPKDTLFSAPIDKIGDFTFDERVAEVFPDMIQRSVPGYSNIISAIGMLAERFVKPHSKIYDLGCSLGAATLSMRRHIKQEGCQIIAVDNSAAMVERCKLHLNAYRSDTPVQVIEADIRDIAIENASVVVLNFTLQFLAPDDRYALLEKIYAGLRPGGILILSEKFVFSDQEAHELLIDLHHDFKRANGYSELEISQKRSAIENVMRPDSIQTHKQRFATLGFSSFEVWFQCFNFGSMFAIK</sequence>
<feature type="binding site" evidence="3 4">
    <location>
        <begin position="68"/>
        <end position="70"/>
    </location>
    <ligand>
        <name>S-adenosyl-L-methionine</name>
        <dbReference type="ChEBI" id="CHEBI:59789"/>
    </ligand>
</feature>
<dbReference type="GO" id="GO:0016743">
    <property type="term" value="F:carboxyl- or carbamoyltransferase activity"/>
    <property type="evidence" value="ECO:0007669"/>
    <property type="project" value="UniProtKB-UniRule"/>
</dbReference>
<evidence type="ECO:0000256" key="4">
    <source>
        <dbReference type="PIRSR" id="PIRSR006325-1"/>
    </source>
</evidence>
<dbReference type="HOGENOM" id="CLU_078475_0_0_6"/>
<feature type="domain" description="Methyltransferase" evidence="5">
    <location>
        <begin position="64"/>
        <end position="162"/>
    </location>
</feature>
<protein>
    <recommendedName>
        <fullName evidence="3">Carboxy-S-adenosyl-L-methionine synthase</fullName>
        <shortName evidence="3">Cx-SAM synthase</shortName>
        <ecNumber evidence="3">2.1.3.-</ecNumber>
    </recommendedName>
</protein>
<dbReference type="PIRSF" id="PIRSF006325">
    <property type="entry name" value="MeTrfase_bac"/>
    <property type="match status" value="1"/>
</dbReference>
<comment type="function">
    <text evidence="3">Catalyzes the conversion of S-adenosyl-L-methionine (SAM) to carboxy-S-adenosyl-L-methionine (Cx-SAM).</text>
</comment>
<dbReference type="GO" id="GO:0002098">
    <property type="term" value="P:tRNA wobble uridine modification"/>
    <property type="evidence" value="ECO:0007669"/>
    <property type="project" value="InterPro"/>
</dbReference>
<feature type="binding site" evidence="3 4">
    <location>
        <position position="136"/>
    </location>
    <ligand>
        <name>S-adenosyl-L-methionine</name>
        <dbReference type="ChEBI" id="CHEBI:59789"/>
    </ligand>
</feature>
<dbReference type="PANTHER" id="PTHR43861:SF2">
    <property type="entry name" value="CARBOXY-S-ADENOSYL-L-METHIONINE SYNTHASE"/>
    <property type="match status" value="1"/>
</dbReference>
<dbReference type="Proteomes" id="UP000004687">
    <property type="component" value="Unassembled WGS sequence"/>
</dbReference>
<dbReference type="Pfam" id="PF13649">
    <property type="entry name" value="Methyltransf_25"/>
    <property type="match status" value="1"/>
</dbReference>
<dbReference type="EC" id="2.1.3.-" evidence="3"/>
<evidence type="ECO:0000256" key="1">
    <source>
        <dbReference type="ARBA" id="ARBA00022679"/>
    </source>
</evidence>
<comment type="catalytic activity">
    <reaction evidence="3">
        <text>prephenate + S-adenosyl-L-methionine = carboxy-S-adenosyl-L-methionine + 3-phenylpyruvate + H2O</text>
        <dbReference type="Rhea" id="RHEA:51692"/>
        <dbReference type="ChEBI" id="CHEBI:15377"/>
        <dbReference type="ChEBI" id="CHEBI:18005"/>
        <dbReference type="ChEBI" id="CHEBI:29934"/>
        <dbReference type="ChEBI" id="CHEBI:59789"/>
        <dbReference type="ChEBI" id="CHEBI:134278"/>
    </reaction>
</comment>
<feature type="binding site" evidence="3 4">
    <location>
        <begin position="121"/>
        <end position="122"/>
    </location>
    <ligand>
        <name>S-adenosyl-L-methionine</name>
        <dbReference type="ChEBI" id="CHEBI:59789"/>
    </ligand>
</feature>
<dbReference type="EMBL" id="DS990136">
    <property type="protein sequence ID" value="EET22410.1"/>
    <property type="molecule type" value="Genomic_DNA"/>
</dbReference>
<dbReference type="PANTHER" id="PTHR43861">
    <property type="entry name" value="TRANS-ACONITATE 2-METHYLTRANSFERASE-RELATED"/>
    <property type="match status" value="1"/>
</dbReference>
<comment type="similarity">
    <text evidence="3">Belongs to the class I-like SAM-binding methyltransferase superfamily. Cx-SAM synthase family.</text>
</comment>